<organism evidence="1 2">
    <name type="scientific">Triticum aestivum</name>
    <name type="common">Wheat</name>
    <dbReference type="NCBI Taxonomy" id="4565"/>
    <lineage>
        <taxon>Eukaryota</taxon>
        <taxon>Viridiplantae</taxon>
        <taxon>Streptophyta</taxon>
        <taxon>Embryophyta</taxon>
        <taxon>Tracheophyta</taxon>
        <taxon>Spermatophyta</taxon>
        <taxon>Magnoliopsida</taxon>
        <taxon>Liliopsida</taxon>
        <taxon>Poales</taxon>
        <taxon>Poaceae</taxon>
        <taxon>BOP clade</taxon>
        <taxon>Pooideae</taxon>
        <taxon>Triticodae</taxon>
        <taxon>Triticeae</taxon>
        <taxon>Triticinae</taxon>
        <taxon>Triticum</taxon>
    </lineage>
</organism>
<dbReference type="Proteomes" id="UP000280104">
    <property type="component" value="Chromosome II"/>
</dbReference>
<reference evidence="1 2" key="1">
    <citation type="submission" date="2018-05" db="EMBL/GenBank/DDBJ databases">
        <authorList>
            <person name="Thind KAUR A."/>
        </authorList>
    </citation>
    <scope>NUCLEOTIDE SEQUENCE [LARGE SCALE GENOMIC DNA]</scope>
</reference>
<dbReference type="PANTHER" id="PTHR33116:SF87">
    <property type="entry name" value="OS01G0158850 PROTEIN"/>
    <property type="match status" value="1"/>
</dbReference>
<sequence>MAGWRGKLLSYSARLTLIKACLASIPVYLLSFFKFPKWALDLINNQLAHCLWSDFEGNRKLHLANWHLVCMKKEHGGLGVPNIKDLNLCLLGSWVKRYAQDEGKIWKKIIDNKYLRNSPNIFACRPQASSKFWQGVMWAAKALKFGYRWVVGNGRKTRFWEDIWFGTSPLSVQFWPLYAICHQQCVTVSDVWDGDTIKLTFSRVFTPAMMEEWYCLEQIIKETTLTGEEDDMIWQYESKGVYSSSSLYAIINFRGGETCLYSFSLVYCSATQSSGLSLAAGP</sequence>
<evidence type="ECO:0000313" key="1">
    <source>
        <dbReference type="EMBL" id="SPT19675.1"/>
    </source>
</evidence>
<gene>
    <name evidence="1" type="ORF">CAMPLR22A2D_LOCUS4297</name>
</gene>
<dbReference type="PANTHER" id="PTHR33116">
    <property type="entry name" value="REVERSE TRANSCRIPTASE ZINC-BINDING DOMAIN-CONTAINING PROTEIN-RELATED-RELATED"/>
    <property type="match status" value="1"/>
</dbReference>
<protein>
    <submittedName>
        <fullName evidence="1">Uncharacterized protein</fullName>
    </submittedName>
</protein>
<dbReference type="AlphaFoldDB" id="A0A7H4LM37"/>
<evidence type="ECO:0000313" key="2">
    <source>
        <dbReference type="Proteomes" id="UP000280104"/>
    </source>
</evidence>
<name>A0A7H4LM37_WHEAT</name>
<dbReference type="EMBL" id="LS480641">
    <property type="protein sequence ID" value="SPT19675.1"/>
    <property type="molecule type" value="Genomic_DNA"/>
</dbReference>
<proteinExistence type="predicted"/>
<accession>A0A7H4LM37</accession>